<dbReference type="PANTHER" id="PTHR48094:SF19">
    <property type="entry name" value="DJ-1_PFPI DOMAIN-CONTAINING PROTEIN"/>
    <property type="match status" value="1"/>
</dbReference>
<evidence type="ECO:0000259" key="1">
    <source>
        <dbReference type="Pfam" id="PF01965"/>
    </source>
</evidence>
<proteinExistence type="predicted"/>
<reference evidence="3" key="1">
    <citation type="journal article" date="2019" name="Int. J. Syst. Evol. Microbiol.">
        <title>The Global Catalogue of Microorganisms (GCM) 10K type strain sequencing project: providing services to taxonomists for standard genome sequencing and annotation.</title>
        <authorList>
            <consortium name="The Broad Institute Genomics Platform"/>
            <consortium name="The Broad Institute Genome Sequencing Center for Infectious Disease"/>
            <person name="Wu L."/>
            <person name="Ma J."/>
        </authorList>
    </citation>
    <scope>NUCLEOTIDE SEQUENCE [LARGE SCALE GENOMIC DNA]</scope>
    <source>
        <strain evidence="3">JCM 18298</strain>
    </source>
</reference>
<dbReference type="Proteomes" id="UP001500603">
    <property type="component" value="Unassembled WGS sequence"/>
</dbReference>
<comment type="caution">
    <text evidence="2">The sequence shown here is derived from an EMBL/GenBank/DDBJ whole genome shotgun (WGS) entry which is preliminary data.</text>
</comment>
<keyword evidence="2" id="KW-0315">Glutamine amidotransferase</keyword>
<dbReference type="PANTHER" id="PTHR48094">
    <property type="entry name" value="PROTEIN/NUCLEIC ACID DEGLYCASE DJ-1-RELATED"/>
    <property type="match status" value="1"/>
</dbReference>
<dbReference type="CDD" id="cd03140">
    <property type="entry name" value="GATase1_PfpI_3"/>
    <property type="match status" value="1"/>
</dbReference>
<name>A0ABP9JXH6_9NOCA</name>
<gene>
    <name evidence="2" type="ORF">GCM10023318_08750</name>
</gene>
<dbReference type="InterPro" id="IPR029062">
    <property type="entry name" value="Class_I_gatase-like"/>
</dbReference>
<evidence type="ECO:0000313" key="3">
    <source>
        <dbReference type="Proteomes" id="UP001500603"/>
    </source>
</evidence>
<dbReference type="InterPro" id="IPR050325">
    <property type="entry name" value="Prot/Nucl_acid_deglycase"/>
</dbReference>
<dbReference type="Pfam" id="PF01965">
    <property type="entry name" value="DJ-1_PfpI"/>
    <property type="match status" value="1"/>
</dbReference>
<dbReference type="SUPFAM" id="SSF52317">
    <property type="entry name" value="Class I glutamine amidotransferase-like"/>
    <property type="match status" value="1"/>
</dbReference>
<protein>
    <submittedName>
        <fullName evidence="2">Type 1 glutamine amidotransferase family protein</fullName>
    </submittedName>
</protein>
<dbReference type="EMBL" id="BAABJM010000001">
    <property type="protein sequence ID" value="GAA5045076.1"/>
    <property type="molecule type" value="Genomic_DNA"/>
</dbReference>
<accession>A0ABP9JXH6</accession>
<feature type="domain" description="DJ-1/PfpI" evidence="1">
    <location>
        <begin position="6"/>
        <end position="172"/>
    </location>
</feature>
<keyword evidence="3" id="KW-1185">Reference proteome</keyword>
<organism evidence="2 3">
    <name type="scientific">Nocardia callitridis</name>
    <dbReference type="NCBI Taxonomy" id="648753"/>
    <lineage>
        <taxon>Bacteria</taxon>
        <taxon>Bacillati</taxon>
        <taxon>Actinomycetota</taxon>
        <taxon>Actinomycetes</taxon>
        <taxon>Mycobacteriales</taxon>
        <taxon>Nocardiaceae</taxon>
        <taxon>Nocardia</taxon>
    </lineage>
</organism>
<evidence type="ECO:0000313" key="2">
    <source>
        <dbReference type="EMBL" id="GAA5045076.1"/>
    </source>
</evidence>
<dbReference type="InterPro" id="IPR002818">
    <property type="entry name" value="DJ-1/PfpI"/>
</dbReference>
<dbReference type="Gene3D" id="3.40.50.880">
    <property type="match status" value="1"/>
</dbReference>
<dbReference type="RefSeq" id="WP_345493702.1">
    <property type="nucleotide sequence ID" value="NZ_BAABJM010000001.1"/>
</dbReference>
<sequence length="211" mass="22376">MVENVVHMAVYDTLADWEVGAATAHINQPDLHREPGAWQVRTVGLTTDPVTTMGGLRIVPDLALSDLRPAESAMLILPGADTWTTGELAPFARTARAFLDARTPVAAICGATFGLAAEGLLDGRRHTSNAAEFLAASGYAGANDYVAEPAVTDGDLVTASGVAPVAFAREVLGRLDVFEPHILDAWYRVFAHSDPSAYAVLAQWQPPEARA</sequence>